<accession>A0A7W7S810</accession>
<sequence>MADVTAGGIWPGAMPDRADPGAPREVSTGWTGTIPAVQLPKPAAPQTVGDGARGRILVIEGGYGAGGRRHWGRGAGSQAQVLSAMLAGVSPGTLLAAESVDAVHLPGATDPQSVLAHLRAAALHPGPLLIHLGGHLVTDRRGEHLYLTLRDSKPATVRQDGLPWQALAAELQHRGELPTLVIADLSADQAAWPLVQSAISPLADGIPLWAVVSPDPEQIGTFSRALIEVLHRGRPGGPALLPPELLRDQVHSVVRNDSIILHSHPTERPFFRNTSRQINEALPGAAAGPRPAAVLVPPKGQARTPKPRPGIPAVQLGKPAVASAGVSLLKPGVPPTPRRVGPPVSLLKVLPAAPGSSVVSLDKRPTAVSFDKPIPDPTPDPRPVDYREAIGRIVRSAEAGEHDTAAELALALEESAVAAHGPVAAEVLQVRQVRAHIARLAGRPAQAAEVYREVALTLLRSRGADDPETQQAATNAEACWRAVQDRTEAIRMAPEIIELRAHLPGPDGRKLRAAERHLKQLAAAGSAQD</sequence>
<evidence type="ECO:0000313" key="2">
    <source>
        <dbReference type="EMBL" id="MBB4945604.1"/>
    </source>
</evidence>
<reference evidence="2 3" key="1">
    <citation type="submission" date="2020-08" db="EMBL/GenBank/DDBJ databases">
        <title>Sequencing the genomes of 1000 actinobacteria strains.</title>
        <authorList>
            <person name="Klenk H.-P."/>
        </authorList>
    </citation>
    <scope>NUCLEOTIDE SEQUENCE [LARGE SCALE GENOMIC DNA]</scope>
    <source>
        <strain evidence="2 3">DSM 44786</strain>
    </source>
</reference>
<evidence type="ECO:0008006" key="4">
    <source>
        <dbReference type="Google" id="ProtNLM"/>
    </source>
</evidence>
<dbReference type="Gene3D" id="1.25.40.10">
    <property type="entry name" value="Tetratricopeptide repeat domain"/>
    <property type="match status" value="1"/>
</dbReference>
<dbReference type="RefSeq" id="WP_184912124.1">
    <property type="nucleotide sequence ID" value="NZ_JACHJR010000001.1"/>
</dbReference>
<dbReference type="Proteomes" id="UP000573327">
    <property type="component" value="Unassembled WGS sequence"/>
</dbReference>
<organism evidence="2 3">
    <name type="scientific">Kitasatospora gansuensis</name>
    <dbReference type="NCBI Taxonomy" id="258050"/>
    <lineage>
        <taxon>Bacteria</taxon>
        <taxon>Bacillati</taxon>
        <taxon>Actinomycetota</taxon>
        <taxon>Actinomycetes</taxon>
        <taxon>Kitasatosporales</taxon>
        <taxon>Streptomycetaceae</taxon>
        <taxon>Kitasatospora</taxon>
    </lineage>
</organism>
<evidence type="ECO:0000313" key="3">
    <source>
        <dbReference type="Proteomes" id="UP000573327"/>
    </source>
</evidence>
<proteinExistence type="predicted"/>
<protein>
    <recommendedName>
        <fullName evidence="4">Tetratricopeptide repeat protein</fullName>
    </recommendedName>
</protein>
<comment type="caution">
    <text evidence="2">The sequence shown here is derived from an EMBL/GenBank/DDBJ whole genome shotgun (WGS) entry which is preliminary data.</text>
</comment>
<feature type="region of interest" description="Disordered" evidence="1">
    <location>
        <begin position="1"/>
        <end position="25"/>
    </location>
</feature>
<name>A0A7W7S810_9ACTN</name>
<keyword evidence="3" id="KW-1185">Reference proteome</keyword>
<dbReference type="AlphaFoldDB" id="A0A7W7S810"/>
<gene>
    <name evidence="2" type="ORF">F4556_001139</name>
</gene>
<evidence type="ECO:0000256" key="1">
    <source>
        <dbReference type="SAM" id="MobiDB-lite"/>
    </source>
</evidence>
<dbReference type="InterPro" id="IPR011990">
    <property type="entry name" value="TPR-like_helical_dom_sf"/>
</dbReference>
<dbReference type="EMBL" id="JACHJR010000001">
    <property type="protein sequence ID" value="MBB4945604.1"/>
    <property type="molecule type" value="Genomic_DNA"/>
</dbReference>